<sequence length="275" mass="31741">MKRYLRITAFALFAVLFAACARHKIIPDDKLAQIFHDAFLTNAYIGNGNVKTDSLRIYEPIFARYGYTTDDVHYTIGNFSKRKSARLGDIVERAIEMLEREGKFYNREVAVLDTIDNVARRTFTRAVLADSLIRVRSLADTARLSFSLDVEPGDYQLSLRYLVDSLDRNDKGLKGSVWLERRDSTRTGVYTTTLRRNREETFSRRFTVDSSHRRLRIDFLNFTGKPQRPSVTITDLKVEFTPPTRTAVEKLYEQQLGIRIFADEFFRAALPADSL</sequence>
<evidence type="ECO:0000313" key="2">
    <source>
        <dbReference type="EMBL" id="MEQ2543931.1"/>
    </source>
</evidence>
<protein>
    <submittedName>
        <fullName evidence="2">DUF4296 domain-containing protein</fullName>
    </submittedName>
</protein>
<evidence type="ECO:0000313" key="3">
    <source>
        <dbReference type="Proteomes" id="UP001460202"/>
    </source>
</evidence>
<gene>
    <name evidence="2" type="ORF">WMO46_03070</name>
</gene>
<keyword evidence="1" id="KW-0732">Signal</keyword>
<feature type="signal peptide" evidence="1">
    <location>
        <begin position="1"/>
        <end position="21"/>
    </location>
</feature>
<dbReference type="EMBL" id="JBBMFL010000002">
    <property type="protein sequence ID" value="MEQ2543931.1"/>
    <property type="molecule type" value="Genomic_DNA"/>
</dbReference>
<feature type="chain" id="PRO_5047025580" evidence="1">
    <location>
        <begin position="22"/>
        <end position="275"/>
    </location>
</feature>
<organism evidence="2 3">
    <name type="scientific">Alistipes intestinihominis</name>
    <dbReference type="NCBI Taxonomy" id="3133172"/>
    <lineage>
        <taxon>Bacteria</taxon>
        <taxon>Pseudomonadati</taxon>
        <taxon>Bacteroidota</taxon>
        <taxon>Bacteroidia</taxon>
        <taxon>Bacteroidales</taxon>
        <taxon>Rikenellaceae</taxon>
        <taxon>Alistipes</taxon>
    </lineage>
</organism>
<name>A0ABV1GU59_9BACT</name>
<reference evidence="2 3" key="1">
    <citation type="submission" date="2024-03" db="EMBL/GenBank/DDBJ databases">
        <title>Human intestinal bacterial collection.</title>
        <authorList>
            <person name="Pauvert C."/>
            <person name="Hitch T.C.A."/>
            <person name="Clavel T."/>
        </authorList>
    </citation>
    <scope>NUCLEOTIDE SEQUENCE [LARGE SCALE GENOMIC DNA]</scope>
    <source>
        <strain evidence="2 3">CLA-KB-H122</strain>
    </source>
</reference>
<dbReference type="PROSITE" id="PS51257">
    <property type="entry name" value="PROKAR_LIPOPROTEIN"/>
    <property type="match status" value="1"/>
</dbReference>
<accession>A0ABV1GU59</accession>
<evidence type="ECO:0000256" key="1">
    <source>
        <dbReference type="SAM" id="SignalP"/>
    </source>
</evidence>
<dbReference type="Proteomes" id="UP001460202">
    <property type="component" value="Unassembled WGS sequence"/>
</dbReference>
<keyword evidence="3" id="KW-1185">Reference proteome</keyword>
<comment type="caution">
    <text evidence="2">The sequence shown here is derived from an EMBL/GenBank/DDBJ whole genome shotgun (WGS) entry which is preliminary data.</text>
</comment>
<dbReference type="RefSeq" id="WP_349093761.1">
    <property type="nucleotide sequence ID" value="NZ_JBBMFL010000002.1"/>
</dbReference>
<proteinExistence type="predicted"/>